<feature type="compositionally biased region" description="Basic and acidic residues" evidence="1">
    <location>
        <begin position="552"/>
        <end position="561"/>
    </location>
</feature>
<accession>A0A9P9EX96</accession>
<protein>
    <submittedName>
        <fullName evidence="2">Uncharacterized protein</fullName>
    </submittedName>
</protein>
<dbReference type="OrthoDB" id="10252009at2759"/>
<feature type="region of interest" description="Disordered" evidence="1">
    <location>
        <begin position="413"/>
        <end position="449"/>
    </location>
</feature>
<sequence>MDQPRDLQLDRYDLGIGFSNIEVSGKQASSDAESHPVGTVLSTHGLTEVEKDVAGALFDPDLINWASDSEVDLVKSNDPQTPACTPPGRSPSVDGPRAIIWDELGWGVRWIIIRVLNDSHRFAKAVMMLLRLTRAQVHEFVAVYVADYLKWQVYDSHVSQIPWDDLAAHAKAMGTTVPALIHRQRPLLSTDRVSEMDIKLGCEFLRDRHLENHVPELEAWSGAGRLDFISLAIESDILQDCLDRQAINNAILRGWVDMEAIRRNVAERQKEHVPERPGSPFLGTLKGRLSPSVRKHREPEEPEGRVPTTPTKNPPSHQEPPVARPLQPVIQHRLPTRKESSDLRQAMRRQFPQHYPHISGAITGTFIEENRPVKPFGTTALHVVRHPNTAAHARADARNGPNVAAVPAQTNPVARPAPSASFSTHANQAARPSAEGFPGAKPSSNNRRVGAFTAHLPSPVQSSVGLVSKVGSPAAQGPKRLDRYTASTAGSASPNGYTSVKSSVFPHGSVFGQQSGLSRPSQASKPVGPSSLLNSQAPWHQKKLSAGGLENSQDRETIPSV</sequence>
<evidence type="ECO:0000313" key="2">
    <source>
        <dbReference type="EMBL" id="KAH7146306.1"/>
    </source>
</evidence>
<keyword evidence="3" id="KW-1185">Reference proteome</keyword>
<evidence type="ECO:0000256" key="1">
    <source>
        <dbReference type="SAM" id="MobiDB-lite"/>
    </source>
</evidence>
<dbReference type="AlphaFoldDB" id="A0A9P9EX96"/>
<feature type="region of interest" description="Disordered" evidence="1">
    <location>
        <begin position="267"/>
        <end position="329"/>
    </location>
</feature>
<feature type="region of interest" description="Disordered" evidence="1">
    <location>
        <begin position="511"/>
        <end position="561"/>
    </location>
</feature>
<organism evidence="2 3">
    <name type="scientific">Dactylonectria macrodidyma</name>
    <dbReference type="NCBI Taxonomy" id="307937"/>
    <lineage>
        <taxon>Eukaryota</taxon>
        <taxon>Fungi</taxon>
        <taxon>Dikarya</taxon>
        <taxon>Ascomycota</taxon>
        <taxon>Pezizomycotina</taxon>
        <taxon>Sordariomycetes</taxon>
        <taxon>Hypocreomycetidae</taxon>
        <taxon>Hypocreales</taxon>
        <taxon>Nectriaceae</taxon>
        <taxon>Dactylonectria</taxon>
    </lineage>
</organism>
<name>A0A9P9EX96_9HYPO</name>
<proteinExistence type="predicted"/>
<gene>
    <name evidence="2" type="ORF">EDB81DRAFT_856740</name>
</gene>
<feature type="compositionally biased region" description="Polar residues" evidence="1">
    <location>
        <begin position="511"/>
        <end position="524"/>
    </location>
</feature>
<dbReference type="EMBL" id="JAGMUV010000008">
    <property type="protein sequence ID" value="KAH7146306.1"/>
    <property type="molecule type" value="Genomic_DNA"/>
</dbReference>
<comment type="caution">
    <text evidence="2">The sequence shown here is derived from an EMBL/GenBank/DDBJ whole genome shotgun (WGS) entry which is preliminary data.</text>
</comment>
<evidence type="ECO:0000313" key="3">
    <source>
        <dbReference type="Proteomes" id="UP000738349"/>
    </source>
</evidence>
<reference evidence="2" key="1">
    <citation type="journal article" date="2021" name="Nat. Commun.">
        <title>Genetic determinants of endophytism in the Arabidopsis root mycobiome.</title>
        <authorList>
            <person name="Mesny F."/>
            <person name="Miyauchi S."/>
            <person name="Thiergart T."/>
            <person name="Pickel B."/>
            <person name="Atanasova L."/>
            <person name="Karlsson M."/>
            <person name="Huettel B."/>
            <person name="Barry K.W."/>
            <person name="Haridas S."/>
            <person name="Chen C."/>
            <person name="Bauer D."/>
            <person name="Andreopoulos W."/>
            <person name="Pangilinan J."/>
            <person name="LaButti K."/>
            <person name="Riley R."/>
            <person name="Lipzen A."/>
            <person name="Clum A."/>
            <person name="Drula E."/>
            <person name="Henrissat B."/>
            <person name="Kohler A."/>
            <person name="Grigoriev I.V."/>
            <person name="Martin F.M."/>
            <person name="Hacquard S."/>
        </authorList>
    </citation>
    <scope>NUCLEOTIDE SEQUENCE</scope>
    <source>
        <strain evidence="2">MPI-CAGE-AT-0147</strain>
    </source>
</reference>
<dbReference type="Proteomes" id="UP000738349">
    <property type="component" value="Unassembled WGS sequence"/>
</dbReference>